<dbReference type="AlphaFoldDB" id="A0AAW1KI13"/>
<keyword evidence="3" id="KW-0325">Glycoprotein</keyword>
<evidence type="ECO:0000313" key="9">
    <source>
        <dbReference type="EMBL" id="KAK9718275.1"/>
    </source>
</evidence>
<feature type="signal peptide" evidence="8">
    <location>
        <begin position="1"/>
        <end position="19"/>
    </location>
</feature>
<dbReference type="GO" id="GO:0004415">
    <property type="term" value="F:hyalurononglucosaminidase activity"/>
    <property type="evidence" value="ECO:0007669"/>
    <property type="project" value="UniProtKB-UniRule"/>
</dbReference>
<evidence type="ECO:0000256" key="3">
    <source>
        <dbReference type="ARBA" id="ARBA00023180"/>
    </source>
</evidence>
<keyword evidence="8" id="KW-0732">Signal</keyword>
<dbReference type="GO" id="GO:0030214">
    <property type="term" value="P:hyaluronan catabolic process"/>
    <property type="evidence" value="ECO:0007669"/>
    <property type="project" value="TreeGrafter"/>
</dbReference>
<evidence type="ECO:0000256" key="5">
    <source>
        <dbReference type="PIRSR" id="PIRSR038193-1"/>
    </source>
</evidence>
<dbReference type="InterPro" id="IPR001329">
    <property type="entry name" value="Venom_Hyaluronidase"/>
</dbReference>
<proteinExistence type="inferred from homology"/>
<keyword evidence="10" id="KW-1185">Reference proteome</keyword>
<keyword evidence="7" id="KW-0378">Hydrolase</keyword>
<feature type="disulfide bond" evidence="6">
    <location>
        <begin position="210"/>
        <end position="222"/>
    </location>
</feature>
<dbReference type="GO" id="GO:0006952">
    <property type="term" value="P:defense response"/>
    <property type="evidence" value="ECO:0007669"/>
    <property type="project" value="InterPro"/>
</dbReference>
<dbReference type="InterPro" id="IPR018155">
    <property type="entry name" value="Hyaluronidase"/>
</dbReference>
<dbReference type="PRINTS" id="PR00846">
    <property type="entry name" value="GLHYDRLASE56"/>
</dbReference>
<evidence type="ECO:0000256" key="4">
    <source>
        <dbReference type="PIRNR" id="PIRNR038193"/>
    </source>
</evidence>
<keyword evidence="2 6" id="KW-1015">Disulfide bond</keyword>
<dbReference type="PIRSF" id="PIRSF038193">
    <property type="entry name" value="Hyaluronidase"/>
    <property type="match status" value="1"/>
</dbReference>
<sequence length="355" mass="41751">MRFTFKFILILQCYSNVRNSVLIQTDENINFPVYWNIPSFQCKSHKIYFSNITGKYNIVQNKNDSFRGEEISILYDPGNFPAILENVQTKELIFRNGGVPQEGNLTLHFLLFEDAINQLIPDVNFNGIGIIDFESWRPVYRQNWGTLSPYQDLSIKVERQKHPTWTKKQLTDEARRRFELFARDFMQETLYLVNELRPAAKWGYYAYPYCFNMAPNNMETECSQQVVQENDRTKWLFSTSTAYYPSLYFSQSVLTSDQMIAQMIQGRIKESQRIIRTLNKVPVKPKIIPYIWLKYRDTEEYMTKENLATVLSVLKSMNTDGVIIWGSSKDVNSKRNCQMLYDYVDKILGPILLGY</sequence>
<evidence type="ECO:0000256" key="2">
    <source>
        <dbReference type="ARBA" id="ARBA00023157"/>
    </source>
</evidence>
<evidence type="ECO:0000256" key="7">
    <source>
        <dbReference type="RuleBase" id="RU610713"/>
    </source>
</evidence>
<accession>A0AAW1KI13</accession>
<dbReference type="PANTHER" id="PTHR11769">
    <property type="entry name" value="HYALURONIDASE"/>
    <property type="match status" value="1"/>
</dbReference>
<feature type="disulfide bond" evidence="6">
    <location>
        <begin position="42"/>
        <end position="337"/>
    </location>
</feature>
<evidence type="ECO:0000256" key="1">
    <source>
        <dbReference type="ARBA" id="ARBA00008871"/>
    </source>
</evidence>
<dbReference type="Proteomes" id="UP001458880">
    <property type="component" value="Unassembled WGS sequence"/>
</dbReference>
<dbReference type="Pfam" id="PF01630">
    <property type="entry name" value="Glyco_hydro_56"/>
    <property type="match status" value="1"/>
</dbReference>
<evidence type="ECO:0000256" key="6">
    <source>
        <dbReference type="PIRSR" id="PIRSR038193-3"/>
    </source>
</evidence>
<dbReference type="Gene3D" id="3.20.20.70">
    <property type="entry name" value="Aldolase class I"/>
    <property type="match status" value="1"/>
</dbReference>
<dbReference type="EC" id="3.2.1.35" evidence="7"/>
<organism evidence="9 10">
    <name type="scientific">Popillia japonica</name>
    <name type="common">Japanese beetle</name>
    <dbReference type="NCBI Taxonomy" id="7064"/>
    <lineage>
        <taxon>Eukaryota</taxon>
        <taxon>Metazoa</taxon>
        <taxon>Ecdysozoa</taxon>
        <taxon>Arthropoda</taxon>
        <taxon>Hexapoda</taxon>
        <taxon>Insecta</taxon>
        <taxon>Pterygota</taxon>
        <taxon>Neoptera</taxon>
        <taxon>Endopterygota</taxon>
        <taxon>Coleoptera</taxon>
        <taxon>Polyphaga</taxon>
        <taxon>Scarabaeiformia</taxon>
        <taxon>Scarabaeidae</taxon>
        <taxon>Rutelinae</taxon>
        <taxon>Popillia</taxon>
    </lineage>
</organism>
<protein>
    <recommendedName>
        <fullName evidence="7">Hyaluronidase</fullName>
        <ecNumber evidence="7">3.2.1.35</ecNumber>
    </recommendedName>
</protein>
<dbReference type="EMBL" id="JASPKY010000230">
    <property type="protein sequence ID" value="KAK9718275.1"/>
    <property type="molecule type" value="Genomic_DNA"/>
</dbReference>
<reference evidence="9 10" key="1">
    <citation type="journal article" date="2024" name="BMC Genomics">
        <title>De novo assembly and annotation of Popillia japonica's genome with initial clues to its potential as an invasive pest.</title>
        <authorList>
            <person name="Cucini C."/>
            <person name="Boschi S."/>
            <person name="Funari R."/>
            <person name="Cardaioli E."/>
            <person name="Iannotti N."/>
            <person name="Marturano G."/>
            <person name="Paoli F."/>
            <person name="Bruttini M."/>
            <person name="Carapelli A."/>
            <person name="Frati F."/>
            <person name="Nardi F."/>
        </authorList>
    </citation>
    <scope>NUCLEOTIDE SEQUENCE [LARGE SCALE GENOMIC DNA]</scope>
    <source>
        <strain evidence="9">DMR45628</strain>
    </source>
</reference>
<feature type="active site" description="Proton donor" evidence="5">
    <location>
        <position position="134"/>
    </location>
</feature>
<dbReference type="GO" id="GO:0005975">
    <property type="term" value="P:carbohydrate metabolic process"/>
    <property type="evidence" value="ECO:0007669"/>
    <property type="project" value="UniProtKB-UniRule"/>
</dbReference>
<feature type="chain" id="PRO_5043945962" description="Hyaluronidase" evidence="8">
    <location>
        <begin position="20"/>
        <end position="355"/>
    </location>
</feature>
<evidence type="ECO:0000256" key="8">
    <source>
        <dbReference type="SAM" id="SignalP"/>
    </source>
</evidence>
<comment type="similarity">
    <text evidence="1 4 7">Belongs to the glycosyl hydrolase 56 family.</text>
</comment>
<comment type="catalytic activity">
    <reaction evidence="7">
        <text>Random hydrolysis of (1-&gt;4)-linkages between N-acetyl-beta-D-glucosamine and D-glucuronate residues in hyaluronate.</text>
        <dbReference type="EC" id="3.2.1.35"/>
    </reaction>
</comment>
<keyword evidence="7" id="KW-0326">Glycosidase</keyword>
<dbReference type="SUPFAM" id="SSF51445">
    <property type="entry name" value="(Trans)glycosidases"/>
    <property type="match status" value="1"/>
</dbReference>
<dbReference type="InterPro" id="IPR017853">
    <property type="entry name" value="GH"/>
</dbReference>
<dbReference type="InterPro" id="IPR013785">
    <property type="entry name" value="Aldolase_TIM"/>
</dbReference>
<name>A0AAW1KI13_POPJA</name>
<dbReference type="PANTHER" id="PTHR11769:SF35">
    <property type="entry name" value="HYALURONIDASE"/>
    <property type="match status" value="1"/>
</dbReference>
<gene>
    <name evidence="9" type="ORF">QE152_g23269</name>
</gene>
<evidence type="ECO:0000313" key="10">
    <source>
        <dbReference type="Proteomes" id="UP001458880"/>
    </source>
</evidence>
<comment type="caution">
    <text evidence="9">The sequence shown here is derived from an EMBL/GenBank/DDBJ whole genome shotgun (WGS) entry which is preliminary data.</text>
</comment>
<dbReference type="PRINTS" id="PR00847">
    <property type="entry name" value="HYALURONDASE"/>
</dbReference>